<dbReference type="RefSeq" id="WP_377327416.1">
    <property type="nucleotide sequence ID" value="NZ_JBHSNG010000012.1"/>
</dbReference>
<dbReference type="Proteomes" id="UP001596111">
    <property type="component" value="Unassembled WGS sequence"/>
</dbReference>
<protein>
    <submittedName>
        <fullName evidence="2">DUF2262 domain-containing protein</fullName>
    </submittedName>
</protein>
<gene>
    <name evidence="2" type="ORF">ACFPPB_12160</name>
</gene>
<organism evidence="2 3">
    <name type="scientific">Rhodanobacter terrae</name>
    <dbReference type="NCBI Taxonomy" id="418647"/>
    <lineage>
        <taxon>Bacteria</taxon>
        <taxon>Pseudomonadati</taxon>
        <taxon>Pseudomonadota</taxon>
        <taxon>Gammaproteobacteria</taxon>
        <taxon>Lysobacterales</taxon>
        <taxon>Rhodanobacteraceae</taxon>
        <taxon>Rhodanobacter</taxon>
    </lineage>
</organism>
<proteinExistence type="predicted"/>
<evidence type="ECO:0000313" key="3">
    <source>
        <dbReference type="Proteomes" id="UP001596111"/>
    </source>
</evidence>
<reference evidence="3" key="1">
    <citation type="journal article" date="2019" name="Int. J. Syst. Evol. Microbiol.">
        <title>The Global Catalogue of Microorganisms (GCM) 10K type strain sequencing project: providing services to taxonomists for standard genome sequencing and annotation.</title>
        <authorList>
            <consortium name="The Broad Institute Genomics Platform"/>
            <consortium name="The Broad Institute Genome Sequencing Center for Infectious Disease"/>
            <person name="Wu L."/>
            <person name="Ma J."/>
        </authorList>
    </citation>
    <scope>NUCLEOTIDE SEQUENCE [LARGE SCALE GENOMIC DNA]</scope>
    <source>
        <strain evidence="3">CGMCC 1.13587</strain>
    </source>
</reference>
<sequence>MSITLQYAGTSVEVLDGPYLSRGQPTPDAVVYYSTLIANIGELKRYAAQSLLPLYNNVWLDDEIGQLDEQTFMQKLARPSVHVYDEIGAALVYFDDGGIFAGHSIEITIKNGSPCHAQILG</sequence>
<name>A0ABW0SY05_9GAMM</name>
<evidence type="ECO:0000313" key="2">
    <source>
        <dbReference type="EMBL" id="MFC5581867.1"/>
    </source>
</evidence>
<dbReference type="Pfam" id="PF10020">
    <property type="entry name" value="DUF2262"/>
    <property type="match status" value="1"/>
</dbReference>
<dbReference type="InterPro" id="IPR019260">
    <property type="entry name" value="DUF2262"/>
</dbReference>
<accession>A0ABW0SY05</accession>
<comment type="caution">
    <text evidence="2">The sequence shown here is derived from an EMBL/GenBank/DDBJ whole genome shotgun (WGS) entry which is preliminary data.</text>
</comment>
<feature type="domain" description="DUF2262" evidence="1">
    <location>
        <begin position="40"/>
        <end position="110"/>
    </location>
</feature>
<dbReference type="EMBL" id="JBHSNG010000012">
    <property type="protein sequence ID" value="MFC5581867.1"/>
    <property type="molecule type" value="Genomic_DNA"/>
</dbReference>
<evidence type="ECO:0000259" key="1">
    <source>
        <dbReference type="Pfam" id="PF10020"/>
    </source>
</evidence>
<keyword evidence="3" id="KW-1185">Reference proteome</keyword>